<dbReference type="SUPFAM" id="SSF55781">
    <property type="entry name" value="GAF domain-like"/>
    <property type="match status" value="1"/>
</dbReference>
<dbReference type="AlphaFoldDB" id="A0A1B7TJJ3"/>
<gene>
    <name evidence="2" type="ORF">HANVADRAFT_51332</name>
</gene>
<feature type="region of interest" description="Disordered" evidence="1">
    <location>
        <begin position="534"/>
        <end position="557"/>
    </location>
</feature>
<protein>
    <recommendedName>
        <fullName evidence="4">GAF domain-containing protein</fullName>
    </recommendedName>
</protein>
<organism evidence="2 3">
    <name type="scientific">Hanseniaspora valbyensis NRRL Y-1626</name>
    <dbReference type="NCBI Taxonomy" id="766949"/>
    <lineage>
        <taxon>Eukaryota</taxon>
        <taxon>Fungi</taxon>
        <taxon>Dikarya</taxon>
        <taxon>Ascomycota</taxon>
        <taxon>Saccharomycotina</taxon>
        <taxon>Saccharomycetes</taxon>
        <taxon>Saccharomycodales</taxon>
        <taxon>Saccharomycodaceae</taxon>
        <taxon>Hanseniaspora</taxon>
    </lineage>
</organism>
<dbReference type="EMBL" id="LXPE01000002">
    <property type="protein sequence ID" value="OBA28906.1"/>
    <property type="molecule type" value="Genomic_DNA"/>
</dbReference>
<dbReference type="Proteomes" id="UP000092321">
    <property type="component" value="Unassembled WGS sequence"/>
</dbReference>
<evidence type="ECO:0008006" key="4">
    <source>
        <dbReference type="Google" id="ProtNLM"/>
    </source>
</evidence>
<evidence type="ECO:0000256" key="1">
    <source>
        <dbReference type="SAM" id="MobiDB-lite"/>
    </source>
</evidence>
<name>A0A1B7TJJ3_9ASCO</name>
<dbReference type="PANTHER" id="PTHR43102">
    <property type="entry name" value="SLR1143 PROTEIN"/>
    <property type="match status" value="1"/>
</dbReference>
<accession>A0A1B7TJJ3</accession>
<reference evidence="3" key="1">
    <citation type="journal article" date="2016" name="Proc. Natl. Acad. Sci. U.S.A.">
        <title>Comparative genomics of biotechnologically important yeasts.</title>
        <authorList>
            <person name="Riley R."/>
            <person name="Haridas S."/>
            <person name="Wolfe K.H."/>
            <person name="Lopes M.R."/>
            <person name="Hittinger C.T."/>
            <person name="Goeker M."/>
            <person name="Salamov A.A."/>
            <person name="Wisecaver J.H."/>
            <person name="Long T.M."/>
            <person name="Calvey C.H."/>
            <person name="Aerts A.L."/>
            <person name="Barry K.W."/>
            <person name="Choi C."/>
            <person name="Clum A."/>
            <person name="Coughlan A.Y."/>
            <person name="Deshpande S."/>
            <person name="Douglass A.P."/>
            <person name="Hanson S.J."/>
            <person name="Klenk H.-P."/>
            <person name="LaButti K.M."/>
            <person name="Lapidus A."/>
            <person name="Lindquist E.A."/>
            <person name="Lipzen A.M."/>
            <person name="Meier-Kolthoff J.P."/>
            <person name="Ohm R.A."/>
            <person name="Otillar R.P."/>
            <person name="Pangilinan J.L."/>
            <person name="Peng Y."/>
            <person name="Rokas A."/>
            <person name="Rosa C.A."/>
            <person name="Scheuner C."/>
            <person name="Sibirny A.A."/>
            <person name="Slot J.C."/>
            <person name="Stielow J.B."/>
            <person name="Sun H."/>
            <person name="Kurtzman C.P."/>
            <person name="Blackwell M."/>
            <person name="Grigoriev I.V."/>
            <person name="Jeffries T.W."/>
        </authorList>
    </citation>
    <scope>NUCLEOTIDE SEQUENCE [LARGE SCALE GENOMIC DNA]</scope>
    <source>
        <strain evidence="3">NRRL Y-1626</strain>
    </source>
</reference>
<sequence length="616" mass="69824">MSSLKDPISASSQNTPLSLQSSKKSRKTLNYGNSNSTGKSSLNTGNKKSGKTISPSLKANQNFTNSADLVEILAGNDNVLVLPKKTENNTKEIPLTKSSFMDGYSQNIWSLSNIPCPSAFKDTDMMVPPIAFNERKRLKYALKFKNDPIWINKLKEINRIALKAVKHYQMTGCSISIITEKKQIIKHKINLNLSECSRFISLDAHTILSKDFLVIQDCKSDWRTNGNPLIKGYPFVRFYAGVPLKLETENEGIVNVGCLSIFDEMPHDNINEESIKYLLNLANKLMALFDKNNKQKEKISKKKLNSSEGDQHIVQQKKIELQNIIGRATSSNNNFNLIFEKDGSGTSYTPNHHLFINCNILKEKQSQISGSTEIRKLLENVTNSKKAALKFSKFILKRYGFDYVAIIELRTTQKFGIGSKYCPKKNKFKLEDFKHIDKLVCMGKRTLKSRILGGYGSDIENISIQYNKLLYESTESEFGLIYNKDFEDDKDDFLFNNAMFMPFARLNSELERKISITSADFENNEILKDLPSLSLSSSPSPHSINKNDIKNLGSRNYSNSKSPTSELKQVDLMCFSGCFLISCFSLNKNKVNDMKTDLINDIFADTCIYKSMYSFQ</sequence>
<keyword evidence="3" id="KW-1185">Reference proteome</keyword>
<evidence type="ECO:0000313" key="2">
    <source>
        <dbReference type="EMBL" id="OBA28906.1"/>
    </source>
</evidence>
<dbReference type="PANTHER" id="PTHR43102:SF2">
    <property type="entry name" value="GAF DOMAIN-CONTAINING PROTEIN"/>
    <property type="match status" value="1"/>
</dbReference>
<evidence type="ECO:0000313" key="3">
    <source>
        <dbReference type="Proteomes" id="UP000092321"/>
    </source>
</evidence>
<dbReference type="OrthoDB" id="303614at2759"/>
<proteinExistence type="predicted"/>
<feature type="region of interest" description="Disordered" evidence="1">
    <location>
        <begin position="1"/>
        <end position="58"/>
    </location>
</feature>
<comment type="caution">
    <text evidence="2">The sequence shown here is derived from an EMBL/GenBank/DDBJ whole genome shotgun (WGS) entry which is preliminary data.</text>
</comment>